<dbReference type="InterPro" id="IPR019760">
    <property type="entry name" value="DNA-dir_DNA_pol_A_CS"/>
</dbReference>
<reference evidence="19 20" key="1">
    <citation type="submission" date="2018-09" db="EMBL/GenBank/DDBJ databases">
        <title>Characterization of the phylogenetic diversity of five novel species belonging to the genus Bifidobacterium.</title>
        <authorList>
            <person name="Lugli G.A."/>
            <person name="Duranti S."/>
            <person name="Milani C."/>
        </authorList>
    </citation>
    <scope>NUCLEOTIDE SEQUENCE [LARGE SCALE GENOMIC DNA]</scope>
    <source>
        <strain evidence="19 20">2036B</strain>
    </source>
</reference>
<evidence type="ECO:0000256" key="1">
    <source>
        <dbReference type="ARBA" id="ARBA00007705"/>
    </source>
</evidence>
<evidence type="ECO:0000256" key="11">
    <source>
        <dbReference type="ARBA" id="ARBA00023204"/>
    </source>
</evidence>
<comment type="function">
    <text evidence="15">In addition to polymerase activity, this DNA polymerase exhibits 5'-3' exonuclease activity.</text>
</comment>
<evidence type="ECO:0000256" key="10">
    <source>
        <dbReference type="ARBA" id="ARBA00023125"/>
    </source>
</evidence>
<dbReference type="Proteomes" id="UP000287609">
    <property type="component" value="Unassembled WGS sequence"/>
</dbReference>
<keyword evidence="6 15" id="KW-0227">DNA damage</keyword>
<dbReference type="Gene3D" id="3.40.50.1010">
    <property type="entry name" value="5'-nuclease"/>
    <property type="match status" value="1"/>
</dbReference>
<feature type="domain" description="5'-3' exonuclease" evidence="17">
    <location>
        <begin position="33"/>
        <end position="293"/>
    </location>
</feature>
<dbReference type="CDD" id="cd08637">
    <property type="entry name" value="DNA_pol_A_pol_I_C"/>
    <property type="match status" value="1"/>
</dbReference>
<dbReference type="SUPFAM" id="SSF56672">
    <property type="entry name" value="DNA/RNA polymerases"/>
    <property type="match status" value="1"/>
</dbReference>
<dbReference type="EC" id="2.7.7.7" evidence="14 15"/>
<evidence type="ECO:0000256" key="3">
    <source>
        <dbReference type="ARBA" id="ARBA00022695"/>
    </source>
</evidence>
<evidence type="ECO:0000256" key="14">
    <source>
        <dbReference type="NCBIfam" id="TIGR00593"/>
    </source>
</evidence>
<dbReference type="InterPro" id="IPR036397">
    <property type="entry name" value="RNaseH_sf"/>
</dbReference>
<dbReference type="Pfam" id="PF00476">
    <property type="entry name" value="DNA_pol_A"/>
    <property type="match status" value="1"/>
</dbReference>
<dbReference type="InterPro" id="IPR029060">
    <property type="entry name" value="PIN-like_dom_sf"/>
</dbReference>
<dbReference type="CDD" id="cd09898">
    <property type="entry name" value="H3TH_53EXO"/>
    <property type="match status" value="1"/>
</dbReference>
<name>A0A430FSQ8_9BIFI</name>
<dbReference type="GO" id="GO:0003677">
    <property type="term" value="F:DNA binding"/>
    <property type="evidence" value="ECO:0007669"/>
    <property type="project" value="UniProtKB-UniRule"/>
</dbReference>
<dbReference type="SUPFAM" id="SSF47807">
    <property type="entry name" value="5' to 3' exonuclease, C-terminal subdomain"/>
    <property type="match status" value="1"/>
</dbReference>
<organism evidence="19 20">
    <name type="scientific">Bifidobacterium dolichotidis</name>
    <dbReference type="NCBI Taxonomy" id="2306976"/>
    <lineage>
        <taxon>Bacteria</taxon>
        <taxon>Bacillati</taxon>
        <taxon>Actinomycetota</taxon>
        <taxon>Actinomycetes</taxon>
        <taxon>Bifidobacteriales</taxon>
        <taxon>Bifidobacteriaceae</taxon>
        <taxon>Bifidobacterium</taxon>
    </lineage>
</organism>
<dbReference type="InterPro" id="IPR008918">
    <property type="entry name" value="HhH2"/>
</dbReference>
<comment type="similarity">
    <text evidence="1 15">Belongs to the DNA polymerase type-A family.</text>
</comment>
<dbReference type="NCBIfam" id="TIGR00593">
    <property type="entry name" value="pola"/>
    <property type="match status" value="1"/>
</dbReference>
<dbReference type="InterPro" id="IPR020045">
    <property type="entry name" value="DNA_polI_H3TH"/>
</dbReference>
<dbReference type="Gene3D" id="1.20.1060.10">
    <property type="entry name" value="Taq DNA Polymerase, Chain T, domain 4"/>
    <property type="match status" value="1"/>
</dbReference>
<dbReference type="SMART" id="SM00482">
    <property type="entry name" value="POLAc"/>
    <property type="match status" value="1"/>
</dbReference>
<evidence type="ECO:0000256" key="7">
    <source>
        <dbReference type="ARBA" id="ARBA00022801"/>
    </source>
</evidence>
<evidence type="ECO:0000256" key="13">
    <source>
        <dbReference type="ARBA" id="ARBA00053603"/>
    </source>
</evidence>
<keyword evidence="11 15" id="KW-0234">DNA repair</keyword>
<dbReference type="InterPro" id="IPR002421">
    <property type="entry name" value="5-3_exonuclease"/>
</dbReference>
<feature type="region of interest" description="Disordered" evidence="16">
    <location>
        <begin position="370"/>
        <end position="400"/>
    </location>
</feature>
<keyword evidence="2 15" id="KW-0808">Transferase</keyword>
<dbReference type="AlphaFoldDB" id="A0A430FSQ8"/>
<evidence type="ECO:0000259" key="18">
    <source>
        <dbReference type="SMART" id="SM00482"/>
    </source>
</evidence>
<dbReference type="Gene3D" id="3.30.70.370">
    <property type="match status" value="1"/>
</dbReference>
<keyword evidence="10 15" id="KW-0238">DNA-binding</keyword>
<dbReference type="PROSITE" id="PS00447">
    <property type="entry name" value="DNA_POLYMERASE_A"/>
    <property type="match status" value="1"/>
</dbReference>
<evidence type="ECO:0000256" key="9">
    <source>
        <dbReference type="ARBA" id="ARBA00022932"/>
    </source>
</evidence>
<dbReference type="FunFam" id="1.10.150.20:FF:000003">
    <property type="entry name" value="DNA polymerase I"/>
    <property type="match status" value="1"/>
</dbReference>
<accession>A0A430FSQ8</accession>
<feature type="region of interest" description="Disordered" evidence="16">
    <location>
        <begin position="1"/>
        <end position="28"/>
    </location>
</feature>
<dbReference type="Pfam" id="PF22619">
    <property type="entry name" value="DNA_polI_exo1"/>
    <property type="match status" value="1"/>
</dbReference>
<proteinExistence type="inferred from homology"/>
<dbReference type="SUPFAM" id="SSF88723">
    <property type="entry name" value="PIN domain-like"/>
    <property type="match status" value="1"/>
</dbReference>
<dbReference type="GO" id="GO:0006302">
    <property type="term" value="P:double-strand break repair"/>
    <property type="evidence" value="ECO:0007669"/>
    <property type="project" value="TreeGrafter"/>
</dbReference>
<keyword evidence="3 15" id="KW-0548">Nucleotidyltransferase</keyword>
<comment type="function">
    <text evidence="13">In addition to polymerase activity, this DNA polymerase exhibits 3'-5' and 5'-3' exonuclease activity.</text>
</comment>
<dbReference type="CDD" id="cd09859">
    <property type="entry name" value="PIN_53EXO"/>
    <property type="match status" value="1"/>
</dbReference>
<dbReference type="InterPro" id="IPR043502">
    <property type="entry name" value="DNA/RNA_pol_sf"/>
</dbReference>
<comment type="catalytic activity">
    <reaction evidence="12 15">
        <text>DNA(n) + a 2'-deoxyribonucleoside 5'-triphosphate = DNA(n+1) + diphosphate</text>
        <dbReference type="Rhea" id="RHEA:22508"/>
        <dbReference type="Rhea" id="RHEA-COMP:17339"/>
        <dbReference type="Rhea" id="RHEA-COMP:17340"/>
        <dbReference type="ChEBI" id="CHEBI:33019"/>
        <dbReference type="ChEBI" id="CHEBI:61560"/>
        <dbReference type="ChEBI" id="CHEBI:173112"/>
        <dbReference type="EC" id="2.7.7.7"/>
    </reaction>
</comment>
<keyword evidence="9 15" id="KW-0239">DNA-directed DNA polymerase</keyword>
<evidence type="ECO:0000256" key="4">
    <source>
        <dbReference type="ARBA" id="ARBA00022705"/>
    </source>
</evidence>
<dbReference type="InterPro" id="IPR020046">
    <property type="entry name" value="5-3_exonucl_a-hlix_arch_N"/>
</dbReference>
<evidence type="ECO:0000256" key="16">
    <source>
        <dbReference type="SAM" id="MobiDB-lite"/>
    </source>
</evidence>
<dbReference type="PRINTS" id="PR00868">
    <property type="entry name" value="DNAPOLI"/>
</dbReference>
<evidence type="ECO:0000259" key="17">
    <source>
        <dbReference type="SMART" id="SM00475"/>
    </source>
</evidence>
<dbReference type="FunFam" id="3.40.50.1010:FF:000001">
    <property type="entry name" value="DNA polymerase I"/>
    <property type="match status" value="1"/>
</dbReference>
<dbReference type="InterPro" id="IPR002298">
    <property type="entry name" value="DNA_polymerase_A"/>
</dbReference>
<dbReference type="InterPro" id="IPR054690">
    <property type="entry name" value="DNA_polI_exonuclease"/>
</dbReference>
<gene>
    <name evidence="15" type="primary">polA</name>
    <name evidence="19" type="ORF">D2E26_0462</name>
</gene>
<evidence type="ECO:0000313" key="19">
    <source>
        <dbReference type="EMBL" id="RSX55899.1"/>
    </source>
</evidence>
<dbReference type="EMBL" id="QXGM01000001">
    <property type="protein sequence ID" value="RSX55899.1"/>
    <property type="molecule type" value="Genomic_DNA"/>
</dbReference>
<evidence type="ECO:0000256" key="5">
    <source>
        <dbReference type="ARBA" id="ARBA00022722"/>
    </source>
</evidence>
<dbReference type="SMART" id="SM00475">
    <property type="entry name" value="53EXOc"/>
    <property type="match status" value="1"/>
</dbReference>
<dbReference type="PANTHER" id="PTHR10133:SF27">
    <property type="entry name" value="DNA POLYMERASE NU"/>
    <property type="match status" value="1"/>
</dbReference>
<dbReference type="InterPro" id="IPR001098">
    <property type="entry name" value="DNA-dir_DNA_pol_A_palm_dom"/>
</dbReference>
<keyword evidence="4 15" id="KW-0235">DNA replication</keyword>
<keyword evidence="7 15" id="KW-0378">Hydrolase</keyword>
<dbReference type="InterPro" id="IPR018320">
    <property type="entry name" value="DNA_polymerase_1"/>
</dbReference>
<dbReference type="Gene3D" id="1.10.150.20">
    <property type="entry name" value="5' to 3' exonuclease, C-terminal subdomain"/>
    <property type="match status" value="2"/>
</dbReference>
<evidence type="ECO:0000313" key="20">
    <source>
        <dbReference type="Proteomes" id="UP000287609"/>
    </source>
</evidence>
<dbReference type="GO" id="GO:0008409">
    <property type="term" value="F:5'-3' exonuclease activity"/>
    <property type="evidence" value="ECO:0007669"/>
    <property type="project" value="UniProtKB-UniRule"/>
</dbReference>
<evidence type="ECO:0000256" key="15">
    <source>
        <dbReference type="RuleBase" id="RU004460"/>
    </source>
</evidence>
<evidence type="ECO:0000256" key="6">
    <source>
        <dbReference type="ARBA" id="ARBA00022763"/>
    </source>
</evidence>
<dbReference type="GO" id="GO:0003887">
    <property type="term" value="F:DNA-directed DNA polymerase activity"/>
    <property type="evidence" value="ECO:0007669"/>
    <property type="project" value="UniProtKB-UniRule"/>
</dbReference>
<dbReference type="InterPro" id="IPR012337">
    <property type="entry name" value="RNaseH-like_sf"/>
</dbReference>
<dbReference type="FunFam" id="1.10.150.20:FF:000002">
    <property type="entry name" value="DNA polymerase I"/>
    <property type="match status" value="1"/>
</dbReference>
<sequence>MVLWPFSRNDEGLAQHENMTETPSTQTDQQAQEKLLVIDGHSLAFRAYFALPVESFTNSEGQPTNAVYGFFTMLSDVITKERPTHLAVAFDVKGGTFRNQLLGQYKGTREAAPQELLSQLPLIQQALKDLGVTYIEKPGFEGDDIIGTLASMGEQHGDHVLVLSGDRDAFQLIDNAITVLYPGHHFKDLKHMTPDAVFEKYGVTPQQYPDLAALRGENADNIPGVPGVGDGFAAKWIKQFGSLEGIIEHADEIGGKKGAALRENIDQVKLNRKVNALVRDLDLGVTVDDLTFGDVNMPEVQALFKSLNFGARTKKKILDAFADANAMSAMNAGASVAEADEVKEPTIDTVTSPEQLQQWAHQYLPAVQPEDTSDAAQVSNDAAQASDDASQQDSSAQTSDDAANLDVLAQLKAQSNTCVAAVDASWTFYVAGNAKPGASSADTFVLLAHDHAVSVDAHNSAMVDALKQIVASHANTACVFDLKATMHMCHAAGIELPMPLFDAKLAAYLVDPEFPDKQIKDKSKVIDTYAEHFLRIALPEVEEEAQGTLGFDDEVPTSDNKALAMQAALIAAMSRSLAQDVEHREQYALLRCLEMPVSVVLYRMELEGASVDLARLEQLRETFAEEAGSMQRAAWDAAGMEFNLSSPKKIGKVLFEDMGLTPLRKTKSGNYTTNAATLQALYASAEEGTPEFTFLGSLLRFREVTKLQQIVQTLIDSINKHDGRIHTTFEQTVAATGRLSSTDPNLQNIPNRNAEGREIRSAFVPASDFVSLLSADYSQVELRLMADFSGDEALIEAFRSGADFHRYVASLVYGIPVDDITSDQRSHVKAMSYGLAYGLSSYGLSQQLGITPREAEGLKQQYFNTFGKVHDYLESLVATAKQRGYTETMFGRRRYFPALHSPNRMVREAAERAALNAPIQGSAADIMKMAMIRAERALRSAGLRSQIVLQIHDELVVQLAPGETEEATALVKDAMENAVHLAVPLDVSTGIGTDWQLAQH</sequence>
<dbReference type="PANTHER" id="PTHR10133">
    <property type="entry name" value="DNA POLYMERASE I"/>
    <property type="match status" value="1"/>
</dbReference>
<comment type="caution">
    <text evidence="19">The sequence shown here is derived from an EMBL/GenBank/DDBJ whole genome shotgun (WGS) entry which is preliminary data.</text>
</comment>
<keyword evidence="5" id="KW-0540">Nuclease</keyword>
<feature type="domain" description="DNA-directed DNA polymerase family A palm" evidence="18">
    <location>
        <begin position="756"/>
        <end position="963"/>
    </location>
</feature>
<dbReference type="InterPro" id="IPR036279">
    <property type="entry name" value="5-3_exonuclease_C_sf"/>
</dbReference>
<dbReference type="Pfam" id="PF01367">
    <property type="entry name" value="5_3_exonuc"/>
    <property type="match status" value="1"/>
</dbReference>
<feature type="compositionally biased region" description="Low complexity" evidence="16">
    <location>
        <begin position="374"/>
        <end position="400"/>
    </location>
</feature>
<evidence type="ECO:0000256" key="8">
    <source>
        <dbReference type="ARBA" id="ARBA00022839"/>
    </source>
</evidence>
<dbReference type="SMART" id="SM00279">
    <property type="entry name" value="HhH2"/>
    <property type="match status" value="1"/>
</dbReference>
<keyword evidence="8 15" id="KW-0269">Exonuclease</keyword>
<evidence type="ECO:0000256" key="12">
    <source>
        <dbReference type="ARBA" id="ARBA00049244"/>
    </source>
</evidence>
<dbReference type="GO" id="GO:0006261">
    <property type="term" value="P:DNA-templated DNA replication"/>
    <property type="evidence" value="ECO:0007669"/>
    <property type="project" value="UniProtKB-UniRule"/>
</dbReference>
<dbReference type="Pfam" id="PF02739">
    <property type="entry name" value="5_3_exonuc_N"/>
    <property type="match status" value="1"/>
</dbReference>
<keyword evidence="20" id="KW-1185">Reference proteome</keyword>
<protein>
    <recommendedName>
        <fullName evidence="14 15">DNA polymerase I</fullName>
        <ecNumber evidence="14 15">2.7.7.7</ecNumber>
    </recommendedName>
</protein>
<dbReference type="SUPFAM" id="SSF53098">
    <property type="entry name" value="Ribonuclease H-like"/>
    <property type="match status" value="1"/>
</dbReference>
<evidence type="ECO:0000256" key="2">
    <source>
        <dbReference type="ARBA" id="ARBA00022679"/>
    </source>
</evidence>
<dbReference type="Gene3D" id="3.30.420.10">
    <property type="entry name" value="Ribonuclease H-like superfamily/Ribonuclease H"/>
    <property type="match status" value="1"/>
</dbReference>
<dbReference type="NCBIfam" id="NF004397">
    <property type="entry name" value="PRK05755.1"/>
    <property type="match status" value="1"/>
</dbReference>
<dbReference type="CDD" id="cd06140">
    <property type="entry name" value="DNA_polA_I_Bacillus_like_exo"/>
    <property type="match status" value="1"/>
</dbReference>